<evidence type="ECO:0000313" key="1">
    <source>
        <dbReference type="EMBL" id="RDH27081.1"/>
    </source>
</evidence>
<dbReference type="STRING" id="1341132.A0A3F3PJG8"/>
<dbReference type="RefSeq" id="XP_026620103.1">
    <property type="nucleotide sequence ID" value="XM_026772585.1"/>
</dbReference>
<dbReference type="GeneID" id="38140941"/>
<sequence length="196" mass="21515">MSASNVLDTQNAFNSGPEFTALFATSVLVGAALAVRTGNELKSIGLRLGEIRDELGAQTTAKVQGWETQGFGAFIYWFLEDDINDHGGEASIGRHAFYVYNPTTSANVLFKKMVREKPLPASFGGFSSDIEGVIHLMWGNRQSLNRKVGRENADKVRFHLLIPAKRTFVTSEPMAIDHGIGKLIIKGHKEDGICYL</sequence>
<accession>A0A3F3PJG8</accession>
<proteinExistence type="predicted"/>
<dbReference type="Proteomes" id="UP000253729">
    <property type="component" value="Unassembled WGS sequence"/>
</dbReference>
<name>A0A3F3PJG8_9EURO</name>
<reference evidence="1 2" key="1">
    <citation type="submission" date="2018-07" db="EMBL/GenBank/DDBJ databases">
        <title>The genomes of Aspergillus section Nigri reveals drivers in fungal speciation.</title>
        <authorList>
            <consortium name="DOE Joint Genome Institute"/>
            <person name="Vesth T.C."/>
            <person name="Nybo J."/>
            <person name="Theobald S."/>
            <person name="Brandl J."/>
            <person name="Frisvad J.C."/>
            <person name="Nielsen K.F."/>
            <person name="Lyhne E.K."/>
            <person name="Kogle M.E."/>
            <person name="Kuo A."/>
            <person name="Riley R."/>
            <person name="Clum A."/>
            <person name="Nolan M."/>
            <person name="Lipzen A."/>
            <person name="Salamov A."/>
            <person name="Henrissat B."/>
            <person name="Wiebenga A."/>
            <person name="De vries R.P."/>
            <person name="Grigoriev I.V."/>
            <person name="Mortensen U.H."/>
            <person name="Andersen M.R."/>
            <person name="Baker S.E."/>
        </authorList>
    </citation>
    <scope>NUCLEOTIDE SEQUENCE [LARGE SCALE GENOMIC DNA]</scope>
    <source>
        <strain evidence="1 2">CBS 139.54b</strain>
    </source>
</reference>
<organism evidence="1 2">
    <name type="scientific">Aspergillus welwitschiae</name>
    <dbReference type="NCBI Taxonomy" id="1341132"/>
    <lineage>
        <taxon>Eukaryota</taxon>
        <taxon>Fungi</taxon>
        <taxon>Dikarya</taxon>
        <taxon>Ascomycota</taxon>
        <taxon>Pezizomycotina</taxon>
        <taxon>Eurotiomycetes</taxon>
        <taxon>Eurotiomycetidae</taxon>
        <taxon>Eurotiales</taxon>
        <taxon>Aspergillaceae</taxon>
        <taxon>Aspergillus</taxon>
        <taxon>Aspergillus subgen. Circumdati</taxon>
    </lineage>
</organism>
<protein>
    <submittedName>
        <fullName evidence="1">Uncharacterized protein</fullName>
    </submittedName>
</protein>
<dbReference type="EMBL" id="KZ852101">
    <property type="protein sequence ID" value="RDH27081.1"/>
    <property type="molecule type" value="Genomic_DNA"/>
</dbReference>
<evidence type="ECO:0000313" key="2">
    <source>
        <dbReference type="Proteomes" id="UP000253729"/>
    </source>
</evidence>
<gene>
    <name evidence="1" type="ORF">BDQ94DRAFT_175934</name>
</gene>
<dbReference type="AlphaFoldDB" id="A0A3F3PJG8"/>
<keyword evidence="2" id="KW-1185">Reference proteome</keyword>